<name>A0A1I4M189_9BURK</name>
<dbReference type="Gene3D" id="1.10.10.10">
    <property type="entry name" value="Winged helix-like DNA-binding domain superfamily/Winged helix DNA-binding domain"/>
    <property type="match status" value="1"/>
</dbReference>
<dbReference type="InterPro" id="IPR000847">
    <property type="entry name" value="LysR_HTH_N"/>
</dbReference>
<reference evidence="7 8" key="1">
    <citation type="submission" date="2016-10" db="EMBL/GenBank/DDBJ databases">
        <authorList>
            <person name="de Groot N.N."/>
        </authorList>
    </citation>
    <scope>NUCLEOTIDE SEQUENCE [LARGE SCALE GENOMIC DNA]</scope>
    <source>
        <strain evidence="7 8">ATCC 43154</strain>
    </source>
</reference>
<dbReference type="RefSeq" id="WP_093387458.1">
    <property type="nucleotide sequence ID" value="NZ_FOTW01000010.1"/>
</dbReference>
<dbReference type="SUPFAM" id="SSF46785">
    <property type="entry name" value="Winged helix' DNA-binding domain"/>
    <property type="match status" value="1"/>
</dbReference>
<keyword evidence="3 7" id="KW-0238">DNA-binding</keyword>
<dbReference type="Pfam" id="PF03466">
    <property type="entry name" value="LysR_substrate"/>
    <property type="match status" value="1"/>
</dbReference>
<dbReference type="STRING" id="758825.SAMN02982985_02176"/>
<dbReference type="SUPFAM" id="SSF53850">
    <property type="entry name" value="Periplasmic binding protein-like II"/>
    <property type="match status" value="1"/>
</dbReference>
<proteinExistence type="inferred from homology"/>
<keyword evidence="4" id="KW-0804">Transcription</keyword>
<feature type="region of interest" description="Disordered" evidence="5">
    <location>
        <begin position="302"/>
        <end position="324"/>
    </location>
</feature>
<keyword evidence="8" id="KW-1185">Reference proteome</keyword>
<dbReference type="GO" id="GO:0006351">
    <property type="term" value="P:DNA-templated transcription"/>
    <property type="evidence" value="ECO:0007669"/>
    <property type="project" value="TreeGrafter"/>
</dbReference>
<dbReference type="InterPro" id="IPR036388">
    <property type="entry name" value="WH-like_DNA-bd_sf"/>
</dbReference>
<sequence length="324" mass="35464">MDVLNYMRLFVEVAKRKSFRGAAEALDMSNSTLSRNIAELESTIGLRLLHRSTRKVELTEAGEVYFKRCQGIVEEALCAHESLRDVSERAIGTLRVSMTASFAVGYLAPILGEFSRAYPLIKFDLDCTPRAVDLQADPYDLAIRLGAPPTSPSSLVARKVAALPRYLYASPGYLRQAPALDHPDDLAGHALCGRPTSGGQFSARHSLRRGGETVVVMQESRFVTNGAAMALTMAANDLCIAVLDPRLARQEVAAGRLLRVLPEWQAESVEVHVITDTRHLPARSKLFIAFLKERLAEPLTVDNEPASGVAGQRDDEVRKASPPE</sequence>
<accession>A0A1I4M189</accession>
<organism evidence="7 8">
    <name type="scientific">Rugamonas rubra</name>
    <dbReference type="NCBI Taxonomy" id="758825"/>
    <lineage>
        <taxon>Bacteria</taxon>
        <taxon>Pseudomonadati</taxon>
        <taxon>Pseudomonadota</taxon>
        <taxon>Betaproteobacteria</taxon>
        <taxon>Burkholderiales</taxon>
        <taxon>Oxalobacteraceae</taxon>
        <taxon>Telluria group</taxon>
        <taxon>Rugamonas</taxon>
    </lineage>
</organism>
<dbReference type="PROSITE" id="PS50931">
    <property type="entry name" value="HTH_LYSR"/>
    <property type="match status" value="1"/>
</dbReference>
<dbReference type="InterPro" id="IPR058163">
    <property type="entry name" value="LysR-type_TF_proteobact-type"/>
</dbReference>
<dbReference type="AlphaFoldDB" id="A0A1I4M189"/>
<evidence type="ECO:0000313" key="7">
    <source>
        <dbReference type="EMBL" id="SFL96969.1"/>
    </source>
</evidence>
<comment type="similarity">
    <text evidence="1">Belongs to the LysR transcriptional regulatory family.</text>
</comment>
<protein>
    <submittedName>
        <fullName evidence="7">DNA-binding transcriptional regulator, LysR family</fullName>
    </submittedName>
</protein>
<evidence type="ECO:0000313" key="8">
    <source>
        <dbReference type="Proteomes" id="UP000199470"/>
    </source>
</evidence>
<evidence type="ECO:0000256" key="4">
    <source>
        <dbReference type="ARBA" id="ARBA00023163"/>
    </source>
</evidence>
<evidence type="ECO:0000259" key="6">
    <source>
        <dbReference type="PROSITE" id="PS50931"/>
    </source>
</evidence>
<dbReference type="FunFam" id="1.10.10.10:FF:000001">
    <property type="entry name" value="LysR family transcriptional regulator"/>
    <property type="match status" value="1"/>
</dbReference>
<dbReference type="Pfam" id="PF00126">
    <property type="entry name" value="HTH_1"/>
    <property type="match status" value="1"/>
</dbReference>
<dbReference type="GO" id="GO:0003700">
    <property type="term" value="F:DNA-binding transcription factor activity"/>
    <property type="evidence" value="ECO:0007669"/>
    <property type="project" value="InterPro"/>
</dbReference>
<dbReference type="CDD" id="cd08422">
    <property type="entry name" value="PBP2_CrgA_like"/>
    <property type="match status" value="1"/>
</dbReference>
<evidence type="ECO:0000256" key="5">
    <source>
        <dbReference type="SAM" id="MobiDB-lite"/>
    </source>
</evidence>
<dbReference type="GO" id="GO:0043565">
    <property type="term" value="F:sequence-specific DNA binding"/>
    <property type="evidence" value="ECO:0007669"/>
    <property type="project" value="TreeGrafter"/>
</dbReference>
<evidence type="ECO:0000256" key="2">
    <source>
        <dbReference type="ARBA" id="ARBA00023015"/>
    </source>
</evidence>
<evidence type="ECO:0000256" key="3">
    <source>
        <dbReference type="ARBA" id="ARBA00023125"/>
    </source>
</evidence>
<dbReference type="EMBL" id="FOTW01000010">
    <property type="protein sequence ID" value="SFL96969.1"/>
    <property type="molecule type" value="Genomic_DNA"/>
</dbReference>
<dbReference type="Gene3D" id="3.40.190.290">
    <property type="match status" value="1"/>
</dbReference>
<keyword evidence="2" id="KW-0805">Transcription regulation</keyword>
<dbReference type="InterPro" id="IPR036390">
    <property type="entry name" value="WH_DNA-bd_sf"/>
</dbReference>
<feature type="compositionally biased region" description="Basic and acidic residues" evidence="5">
    <location>
        <begin position="312"/>
        <end position="324"/>
    </location>
</feature>
<evidence type="ECO:0000256" key="1">
    <source>
        <dbReference type="ARBA" id="ARBA00009437"/>
    </source>
</evidence>
<dbReference type="PANTHER" id="PTHR30537:SF5">
    <property type="entry name" value="HTH-TYPE TRANSCRIPTIONAL ACTIVATOR TTDR-RELATED"/>
    <property type="match status" value="1"/>
</dbReference>
<feature type="domain" description="HTH lysR-type" evidence="6">
    <location>
        <begin position="1"/>
        <end position="59"/>
    </location>
</feature>
<dbReference type="OrthoDB" id="116299at2"/>
<dbReference type="Proteomes" id="UP000199470">
    <property type="component" value="Unassembled WGS sequence"/>
</dbReference>
<dbReference type="PANTHER" id="PTHR30537">
    <property type="entry name" value="HTH-TYPE TRANSCRIPTIONAL REGULATOR"/>
    <property type="match status" value="1"/>
</dbReference>
<dbReference type="InterPro" id="IPR005119">
    <property type="entry name" value="LysR_subst-bd"/>
</dbReference>
<gene>
    <name evidence="7" type="ORF">SAMN02982985_02176</name>
</gene>